<feature type="compositionally biased region" description="Low complexity" evidence="1">
    <location>
        <begin position="178"/>
        <end position="195"/>
    </location>
</feature>
<feature type="transmembrane region" description="Helical" evidence="2">
    <location>
        <begin position="97"/>
        <end position="120"/>
    </location>
</feature>
<dbReference type="Proteomes" id="UP000317046">
    <property type="component" value="Unassembled WGS sequence"/>
</dbReference>
<keyword evidence="2" id="KW-1133">Transmembrane helix</keyword>
<feature type="region of interest" description="Disordered" evidence="1">
    <location>
        <begin position="165"/>
        <end position="219"/>
    </location>
</feature>
<feature type="transmembrane region" description="Helical" evidence="2">
    <location>
        <begin position="69"/>
        <end position="91"/>
    </location>
</feature>
<dbReference type="RefSeq" id="WP_246056239.1">
    <property type="nucleotide sequence ID" value="NZ_BJLR01000001.1"/>
</dbReference>
<keyword evidence="2" id="KW-0472">Membrane</keyword>
<dbReference type="InterPro" id="IPR025889">
    <property type="entry name" value="GSP17M-like_dom"/>
</dbReference>
<reference evidence="4" key="1">
    <citation type="submission" date="2019-06" db="EMBL/GenBank/DDBJ databases">
        <title>Whole genome shotgun sequence of Cellulomonas cellasea NBRC 3753.</title>
        <authorList>
            <person name="Hosoyama A."/>
            <person name="Uohara A."/>
            <person name="Ohji S."/>
            <person name="Ichikawa N."/>
        </authorList>
    </citation>
    <scope>NUCLEOTIDE SEQUENCE [LARGE SCALE GENOMIC DNA]</scope>
    <source>
        <strain evidence="4">NBRC 3753</strain>
    </source>
</reference>
<protein>
    <recommendedName>
        <fullName evidence="3">General stress protein 17M-like domain-containing protein</fullName>
    </recommendedName>
</protein>
<dbReference type="Pfam" id="PF11181">
    <property type="entry name" value="YflT"/>
    <property type="match status" value="1"/>
</dbReference>
<evidence type="ECO:0000256" key="1">
    <source>
        <dbReference type="SAM" id="MobiDB-lite"/>
    </source>
</evidence>
<evidence type="ECO:0000313" key="4">
    <source>
        <dbReference type="EMBL" id="GEA86153.1"/>
    </source>
</evidence>
<organism evidence="4 5">
    <name type="scientific">Cellulomonas cellasea</name>
    <dbReference type="NCBI Taxonomy" id="43670"/>
    <lineage>
        <taxon>Bacteria</taxon>
        <taxon>Bacillati</taxon>
        <taxon>Actinomycetota</taxon>
        <taxon>Actinomycetes</taxon>
        <taxon>Micrococcales</taxon>
        <taxon>Cellulomonadaceae</taxon>
        <taxon>Cellulomonas</taxon>
    </lineage>
</organism>
<proteinExistence type="predicted"/>
<name>A0A4Y3KQE6_9CELL</name>
<keyword evidence="2" id="KW-0812">Transmembrane</keyword>
<sequence length="219" mass="22680">MSMNKASRVPTAPTLPQGELVASYSTYLEAQRAVDHLADKQFAVQLVTIVGTDLRMVERVTGRLSYPRVALAGFASGAWFGLFVGLLLSLFSEEGSSTFVAAILIGGGFGLLFSVITYSLTGGKRDFTSSSQIVASQYAVLCAAEQAHKARNLLQEIGGVQSGWPARPATGVTPPSDPSAAYPAPGPQQPASGSPTVPPVTSPGVTPPSAPPAPPTEPR</sequence>
<gene>
    <name evidence="4" type="ORF">CCE01nite_01020</name>
</gene>
<evidence type="ECO:0000313" key="5">
    <source>
        <dbReference type="Proteomes" id="UP000317046"/>
    </source>
</evidence>
<dbReference type="AlphaFoldDB" id="A0A4Y3KQE6"/>
<feature type="domain" description="General stress protein 17M-like" evidence="3">
    <location>
        <begin position="20"/>
        <end position="104"/>
    </location>
</feature>
<dbReference type="EMBL" id="BJLR01000001">
    <property type="protein sequence ID" value="GEA86153.1"/>
    <property type="molecule type" value="Genomic_DNA"/>
</dbReference>
<evidence type="ECO:0000259" key="3">
    <source>
        <dbReference type="Pfam" id="PF11181"/>
    </source>
</evidence>
<evidence type="ECO:0000256" key="2">
    <source>
        <dbReference type="SAM" id="Phobius"/>
    </source>
</evidence>
<keyword evidence="5" id="KW-1185">Reference proteome</keyword>
<accession>A0A4Y3KQE6</accession>
<feature type="compositionally biased region" description="Pro residues" evidence="1">
    <location>
        <begin position="196"/>
        <end position="219"/>
    </location>
</feature>
<comment type="caution">
    <text evidence="4">The sequence shown here is derived from an EMBL/GenBank/DDBJ whole genome shotgun (WGS) entry which is preliminary data.</text>
</comment>